<protein>
    <submittedName>
        <fullName evidence="1">Uncharacterized protein</fullName>
    </submittedName>
</protein>
<proteinExistence type="predicted"/>
<keyword evidence="2" id="KW-1185">Reference proteome</keyword>
<gene>
    <name evidence="1" type="ORF">DEO72_LG5g1322</name>
</gene>
<evidence type="ECO:0000313" key="2">
    <source>
        <dbReference type="Proteomes" id="UP000501690"/>
    </source>
</evidence>
<organism evidence="1 2">
    <name type="scientific">Vigna unguiculata</name>
    <name type="common">Cowpea</name>
    <dbReference type="NCBI Taxonomy" id="3917"/>
    <lineage>
        <taxon>Eukaryota</taxon>
        <taxon>Viridiplantae</taxon>
        <taxon>Streptophyta</taxon>
        <taxon>Embryophyta</taxon>
        <taxon>Tracheophyta</taxon>
        <taxon>Spermatophyta</taxon>
        <taxon>Magnoliopsida</taxon>
        <taxon>eudicotyledons</taxon>
        <taxon>Gunneridae</taxon>
        <taxon>Pentapetalae</taxon>
        <taxon>rosids</taxon>
        <taxon>fabids</taxon>
        <taxon>Fabales</taxon>
        <taxon>Fabaceae</taxon>
        <taxon>Papilionoideae</taxon>
        <taxon>50 kb inversion clade</taxon>
        <taxon>NPAAA clade</taxon>
        <taxon>indigoferoid/millettioid clade</taxon>
        <taxon>Phaseoleae</taxon>
        <taxon>Vigna</taxon>
    </lineage>
</organism>
<evidence type="ECO:0000313" key="1">
    <source>
        <dbReference type="EMBL" id="QCD93250.1"/>
    </source>
</evidence>
<dbReference type="AlphaFoldDB" id="A0A4D6LXN1"/>
<reference evidence="1 2" key="1">
    <citation type="submission" date="2019-04" db="EMBL/GenBank/DDBJ databases">
        <title>An improved genome assembly and genetic linkage map for asparagus bean, Vigna unguiculata ssp. sesquipedialis.</title>
        <authorList>
            <person name="Xia Q."/>
            <person name="Zhang R."/>
            <person name="Dong Y."/>
        </authorList>
    </citation>
    <scope>NUCLEOTIDE SEQUENCE [LARGE SCALE GENOMIC DNA]</scope>
    <source>
        <tissue evidence="1">Leaf</tissue>
    </source>
</reference>
<dbReference type="Proteomes" id="UP000501690">
    <property type="component" value="Linkage Group LG5"/>
</dbReference>
<sequence>MVEHASRVQRHATRSDHSVAAAMEVFDGSVDGAVARESQVMFLQQRDSWWLSEARGRSGSQDRATVVRLMASQ</sequence>
<accession>A0A4D6LXN1</accession>
<name>A0A4D6LXN1_VIGUN</name>
<dbReference type="EMBL" id="CP039349">
    <property type="protein sequence ID" value="QCD93250.1"/>
    <property type="molecule type" value="Genomic_DNA"/>
</dbReference>